<gene>
    <name evidence="3" type="ORF">FH972_008590</name>
</gene>
<feature type="chain" id="PRO_5024388995" evidence="2">
    <location>
        <begin position="18"/>
        <end position="732"/>
    </location>
</feature>
<dbReference type="EMBL" id="CM017323">
    <property type="protein sequence ID" value="KAE8022821.1"/>
    <property type="molecule type" value="Genomic_DNA"/>
</dbReference>
<name>A0A5N6R292_9ROSI</name>
<dbReference type="AlphaFoldDB" id="A0A5N6R292"/>
<dbReference type="PANTHER" id="PTHR24121:SF16">
    <property type="entry name" value="NON-SPECIFIC SERINE_THREONINE PROTEIN KINASE"/>
    <property type="match status" value="1"/>
</dbReference>
<keyword evidence="2" id="KW-0732">Signal</keyword>
<dbReference type="Gene3D" id="1.25.40.20">
    <property type="entry name" value="Ankyrin repeat-containing domain"/>
    <property type="match status" value="1"/>
</dbReference>
<keyword evidence="4" id="KW-1185">Reference proteome</keyword>
<evidence type="ECO:0000256" key="1">
    <source>
        <dbReference type="SAM" id="MobiDB-lite"/>
    </source>
</evidence>
<evidence type="ECO:0000313" key="3">
    <source>
        <dbReference type="EMBL" id="KAE8022821.1"/>
    </source>
</evidence>
<proteinExistence type="predicted"/>
<dbReference type="InterPro" id="IPR036770">
    <property type="entry name" value="Ankyrin_rpt-contain_sf"/>
</dbReference>
<dbReference type="InterPro" id="IPR002110">
    <property type="entry name" value="Ankyrin_rpt"/>
</dbReference>
<accession>A0A5N6R292</accession>
<dbReference type="SUPFAM" id="SSF48403">
    <property type="entry name" value="Ankyrin repeat"/>
    <property type="match status" value="1"/>
</dbReference>
<protein>
    <submittedName>
        <fullName evidence="3">Uncharacterized protein</fullName>
    </submittedName>
</protein>
<dbReference type="PANTHER" id="PTHR24121">
    <property type="entry name" value="NO MECHANORECEPTOR POTENTIAL C, ISOFORM D-RELATED"/>
    <property type="match status" value="1"/>
</dbReference>
<reference evidence="3 4" key="1">
    <citation type="submission" date="2019-06" db="EMBL/GenBank/DDBJ databases">
        <title>A chromosomal-level reference genome of Carpinus fangiana (Coryloideae, Betulaceae).</title>
        <authorList>
            <person name="Yang X."/>
            <person name="Wang Z."/>
            <person name="Zhang L."/>
            <person name="Hao G."/>
            <person name="Liu J."/>
            <person name="Yang Y."/>
        </authorList>
    </citation>
    <scope>NUCLEOTIDE SEQUENCE [LARGE SCALE GENOMIC DNA]</scope>
    <source>
        <strain evidence="3">Cfa_2016G</strain>
        <tissue evidence="3">Leaf</tissue>
    </source>
</reference>
<dbReference type="Proteomes" id="UP000327013">
    <property type="component" value="Chromosome 3"/>
</dbReference>
<evidence type="ECO:0000256" key="2">
    <source>
        <dbReference type="SAM" id="SignalP"/>
    </source>
</evidence>
<feature type="region of interest" description="Disordered" evidence="1">
    <location>
        <begin position="658"/>
        <end position="732"/>
    </location>
</feature>
<feature type="compositionally biased region" description="Low complexity" evidence="1">
    <location>
        <begin position="668"/>
        <end position="685"/>
    </location>
</feature>
<organism evidence="3 4">
    <name type="scientific">Carpinus fangiana</name>
    <dbReference type="NCBI Taxonomy" id="176857"/>
    <lineage>
        <taxon>Eukaryota</taxon>
        <taxon>Viridiplantae</taxon>
        <taxon>Streptophyta</taxon>
        <taxon>Embryophyta</taxon>
        <taxon>Tracheophyta</taxon>
        <taxon>Spermatophyta</taxon>
        <taxon>Magnoliopsida</taxon>
        <taxon>eudicotyledons</taxon>
        <taxon>Gunneridae</taxon>
        <taxon>Pentapetalae</taxon>
        <taxon>rosids</taxon>
        <taxon>fabids</taxon>
        <taxon>Fagales</taxon>
        <taxon>Betulaceae</taxon>
        <taxon>Carpinus</taxon>
    </lineage>
</organism>
<feature type="signal peptide" evidence="2">
    <location>
        <begin position="1"/>
        <end position="17"/>
    </location>
</feature>
<dbReference type="SMART" id="SM00248">
    <property type="entry name" value="ANK"/>
    <property type="match status" value="3"/>
</dbReference>
<sequence length="732" mass="81320">MFLFFFLLIFFLRDRKACTWETSQQGPTNTSKQLEIIGVRSFETVHQAFTRETPTTFSFLLFIQVYAGRQPLATADRDLQLGFWEDKSSSSLKTVSRGASQGKVEAHHQDPALQDICACDMDTYGIDYVQYEALKKAIQSGDWIAAEEFLKRQPDAAAAKITKFGETALFVAVYTGHEHIVEKLVDLMSEEDLAIPNNAGNTALVEVISVGNYRMAACMLRKNNNLIRIRNYNAIPVNLAMGVGHMELARYLYSLTPLGDLMPESGIDGSTLCIQAIHNRSLDIALDLIRKCPRLVLALDSEGSSPLYALANVRNAFQSGDGLVFWKRWIYNYCIHIEPASAINETRLDIQSLEKGQSDKVKIIRSGIHIEPASAINETCLDIQSLEKGQSDKVKIIKSVKALLRQLVSNLRNFLGIKGLYEMKLVDVQAHELLDHMCKEVSISPTTDTIKNAVFRSIEMGNFEFVFRMVKAKSSLIRSRDEDGMSIFAFATLHRQAKIFSLIYGLPLKNVMASWCDQKNNIILHMTGRTEASIQLNQIQGAALKMQRELQWFKGPMNFKGANESEKKNGILHRSKGTTSFPLKSPLSQSVALPPGITPLSSGAHPLFSGELFGHRRLSVPCSPSRNQSLALPPGITPFSSGAHPLFSGEFFGHRRLSIPRSPSRNHPLSPSALTLSPPASSSTTDEAIPPSLPGSLKTEQGIPKQNKDSQNRGPKSIKKRSQRKIPEILSY</sequence>
<evidence type="ECO:0000313" key="4">
    <source>
        <dbReference type="Proteomes" id="UP000327013"/>
    </source>
</evidence>
<dbReference type="OrthoDB" id="1880601at2759"/>